<gene>
    <name evidence="4" type="ORF">SNOG_13531</name>
</gene>
<dbReference type="GeneID" id="5980660"/>
<feature type="transmembrane region" description="Helical" evidence="2">
    <location>
        <begin position="109"/>
        <end position="129"/>
    </location>
</feature>
<accession>Q0U3Y3</accession>
<dbReference type="Pfam" id="PF20163">
    <property type="entry name" value="DUF6536"/>
    <property type="match status" value="1"/>
</dbReference>
<dbReference type="PANTHER" id="PTHR35395">
    <property type="entry name" value="DUF6536 DOMAIN-CONTAINING PROTEIN"/>
    <property type="match status" value="1"/>
</dbReference>
<dbReference type="Proteomes" id="UP000001055">
    <property type="component" value="Unassembled WGS sequence"/>
</dbReference>
<feature type="domain" description="DUF6536" evidence="3">
    <location>
        <begin position="56"/>
        <end position="205"/>
    </location>
</feature>
<organism evidence="4 5">
    <name type="scientific">Phaeosphaeria nodorum (strain SN15 / ATCC MYA-4574 / FGSC 10173)</name>
    <name type="common">Glume blotch fungus</name>
    <name type="synonym">Parastagonospora nodorum</name>
    <dbReference type="NCBI Taxonomy" id="321614"/>
    <lineage>
        <taxon>Eukaryota</taxon>
        <taxon>Fungi</taxon>
        <taxon>Dikarya</taxon>
        <taxon>Ascomycota</taxon>
        <taxon>Pezizomycotina</taxon>
        <taxon>Dothideomycetes</taxon>
        <taxon>Pleosporomycetidae</taxon>
        <taxon>Pleosporales</taxon>
        <taxon>Pleosporineae</taxon>
        <taxon>Phaeosphaeriaceae</taxon>
        <taxon>Parastagonospora</taxon>
    </lineage>
</organism>
<feature type="region of interest" description="Disordered" evidence="1">
    <location>
        <begin position="1"/>
        <end position="23"/>
    </location>
</feature>
<sequence length="261" mass="29312">MWDTESSRFSSTAGPPDDSGTELVTADQNNVHIPRDRRLGVFTTARWKWSLQDRSWRLGLHVGLYASIIVLFGNVALLSYGMAQHDNTTQGVATIAKGERYQINSIGNAYHVLINIMSTILLTSSSYTMQILCAPTRREIECVHASGNWLEIGIMSIHNLRYIDRKRVAIWLLLVVSSVPLHLFYNSSIFTALATQDYDVTVTSASDASAYDFSNWTTLDNTVWPSIYATSWVPGYSDIHLIIDRVSFDQYRINPKVGLAN</sequence>
<evidence type="ECO:0000313" key="4">
    <source>
        <dbReference type="EMBL" id="EAT78978.1"/>
    </source>
</evidence>
<dbReference type="AlphaFoldDB" id="Q0U3Y3"/>
<reference evidence="5" key="1">
    <citation type="journal article" date="2007" name="Plant Cell">
        <title>Dothideomycete-plant interactions illuminated by genome sequencing and EST analysis of the wheat pathogen Stagonospora nodorum.</title>
        <authorList>
            <person name="Hane J.K."/>
            <person name="Lowe R.G."/>
            <person name="Solomon P.S."/>
            <person name="Tan K.C."/>
            <person name="Schoch C.L."/>
            <person name="Spatafora J.W."/>
            <person name="Crous P.W."/>
            <person name="Kodira C."/>
            <person name="Birren B.W."/>
            <person name="Galagan J.E."/>
            <person name="Torriani S.F."/>
            <person name="McDonald B.A."/>
            <person name="Oliver R.P."/>
        </authorList>
    </citation>
    <scope>NUCLEOTIDE SEQUENCE [LARGE SCALE GENOMIC DNA]</scope>
    <source>
        <strain evidence="5">SN15 / ATCC MYA-4574 / FGSC 10173</strain>
    </source>
</reference>
<feature type="transmembrane region" description="Helical" evidence="2">
    <location>
        <begin position="168"/>
        <end position="185"/>
    </location>
</feature>
<protein>
    <recommendedName>
        <fullName evidence="3">DUF6536 domain-containing protein</fullName>
    </recommendedName>
</protein>
<dbReference type="PANTHER" id="PTHR35395:SF1">
    <property type="entry name" value="DUF6536 DOMAIN-CONTAINING PROTEIN"/>
    <property type="match status" value="1"/>
</dbReference>
<dbReference type="InParanoid" id="Q0U3Y3"/>
<dbReference type="EMBL" id="CH445351">
    <property type="protein sequence ID" value="EAT78978.1"/>
    <property type="molecule type" value="Genomic_DNA"/>
</dbReference>
<feature type="transmembrane region" description="Helical" evidence="2">
    <location>
        <begin position="58"/>
        <end position="80"/>
    </location>
</feature>
<dbReference type="STRING" id="321614.Q0U3Y3"/>
<evidence type="ECO:0000256" key="2">
    <source>
        <dbReference type="SAM" id="Phobius"/>
    </source>
</evidence>
<dbReference type="VEuPathDB" id="FungiDB:JI435_056810"/>
<keyword evidence="2" id="KW-0472">Membrane</keyword>
<dbReference type="KEGG" id="pno:SNOG_13531"/>
<evidence type="ECO:0000256" key="1">
    <source>
        <dbReference type="SAM" id="MobiDB-lite"/>
    </source>
</evidence>
<evidence type="ECO:0000313" key="5">
    <source>
        <dbReference type="Proteomes" id="UP000001055"/>
    </source>
</evidence>
<dbReference type="InterPro" id="IPR046623">
    <property type="entry name" value="DUF6536"/>
</dbReference>
<name>Q0U3Y3_PHANO</name>
<proteinExistence type="predicted"/>
<keyword evidence="2" id="KW-0812">Transmembrane</keyword>
<keyword evidence="2" id="KW-1133">Transmembrane helix</keyword>
<evidence type="ECO:0000259" key="3">
    <source>
        <dbReference type="Pfam" id="PF20163"/>
    </source>
</evidence>
<dbReference type="RefSeq" id="XP_001803740.1">
    <property type="nucleotide sequence ID" value="XM_001803688.1"/>
</dbReference>